<dbReference type="RefSeq" id="WP_215010994.1">
    <property type="nucleotide sequence ID" value="NZ_JAGGOC010000004.1"/>
</dbReference>
<keyword evidence="1" id="KW-1133">Transmembrane helix</keyword>
<dbReference type="EMBL" id="JAGGOB010000021">
    <property type="protein sequence ID" value="MBT2329119.1"/>
    <property type="molecule type" value="Genomic_DNA"/>
</dbReference>
<proteinExistence type="predicted"/>
<comment type="caution">
    <text evidence="2">The sequence shown here is derived from an EMBL/GenBank/DDBJ whole genome shotgun (WGS) entry which is preliminary data.</text>
</comment>
<name>A0A944DLY1_PSEFL</name>
<feature type="transmembrane region" description="Helical" evidence="1">
    <location>
        <begin position="113"/>
        <end position="132"/>
    </location>
</feature>
<feature type="transmembrane region" description="Helical" evidence="1">
    <location>
        <begin position="46"/>
        <end position="71"/>
    </location>
</feature>
<evidence type="ECO:0000313" key="2">
    <source>
        <dbReference type="EMBL" id="MBT2329119.1"/>
    </source>
</evidence>
<keyword evidence="1" id="KW-0812">Transmembrane</keyword>
<dbReference type="Proteomes" id="UP000692896">
    <property type="component" value="Unassembled WGS sequence"/>
</dbReference>
<accession>A0A944DLY1</accession>
<gene>
    <name evidence="2" type="ORF">J7E47_10340</name>
</gene>
<evidence type="ECO:0008006" key="4">
    <source>
        <dbReference type="Google" id="ProtNLM"/>
    </source>
</evidence>
<sequence>MKRRGCRLGGAVVCMLAACTVLFFFTTGSAVENPANLNDTQGVSAFAMYLVILILLAATSVALTGLGSVALEFLKYRSLKLRMGLYLLANIVLALTSLLGVLISVIYTYDSVSGVMATLLFSCAFALVLLAAPGRLK</sequence>
<dbReference type="PROSITE" id="PS51257">
    <property type="entry name" value="PROKAR_LIPOPROTEIN"/>
    <property type="match status" value="1"/>
</dbReference>
<dbReference type="AlphaFoldDB" id="A0A944DLY1"/>
<reference evidence="2" key="1">
    <citation type="submission" date="2021-03" db="EMBL/GenBank/DDBJ databases">
        <title>Genomic analysis provides insights into the functional capacity of soil bacteria communities inhabiting an altitudinal gradient in the Atacama Desert.</title>
        <authorList>
            <person name="Gonzalez M."/>
            <person name="Maldonado J."/>
            <person name="Maza F."/>
            <person name="Hodar C."/>
            <person name="Cortes M."/>
            <person name="Palma R."/>
            <person name="Andreani C."/>
            <person name="Gaete A."/>
            <person name="Vasquez-Dean J."/>
            <person name="Acuna V."/>
            <person name="Aguado M."/>
            <person name="Mandakovic D."/>
            <person name="Latorre M."/>
            <person name="Orellana A."/>
            <person name="Gutierrez R."/>
            <person name="Montecino M."/>
            <person name="Allende M."/>
            <person name="Maass A."/>
            <person name="Cambiazo V."/>
        </authorList>
    </citation>
    <scope>NUCLEOTIDE SEQUENCE</scope>
    <source>
        <strain evidence="2">ISL-25</strain>
    </source>
</reference>
<keyword evidence="1" id="KW-0472">Membrane</keyword>
<organism evidence="2 3">
    <name type="scientific">Pseudomonas fluorescens</name>
    <dbReference type="NCBI Taxonomy" id="294"/>
    <lineage>
        <taxon>Bacteria</taxon>
        <taxon>Pseudomonadati</taxon>
        <taxon>Pseudomonadota</taxon>
        <taxon>Gammaproteobacteria</taxon>
        <taxon>Pseudomonadales</taxon>
        <taxon>Pseudomonadaceae</taxon>
        <taxon>Pseudomonas</taxon>
    </lineage>
</organism>
<evidence type="ECO:0000313" key="3">
    <source>
        <dbReference type="Proteomes" id="UP000692896"/>
    </source>
</evidence>
<evidence type="ECO:0000256" key="1">
    <source>
        <dbReference type="SAM" id="Phobius"/>
    </source>
</evidence>
<protein>
    <recommendedName>
        <fullName evidence="4">Lipoprotein</fullName>
    </recommendedName>
</protein>
<feature type="transmembrane region" description="Helical" evidence="1">
    <location>
        <begin position="83"/>
        <end position="107"/>
    </location>
</feature>